<dbReference type="InterPro" id="IPR050370">
    <property type="entry name" value="HES_HEY"/>
</dbReference>
<keyword evidence="2" id="KW-0217">Developmental protein</keyword>
<dbReference type="Gene3D" id="4.10.280.10">
    <property type="entry name" value="Helix-loop-helix DNA-binding domain"/>
    <property type="match status" value="1"/>
</dbReference>
<evidence type="ECO:0000256" key="3">
    <source>
        <dbReference type="ARBA" id="ARBA00022491"/>
    </source>
</evidence>
<name>A0A2I4CHY6_AUSLI</name>
<keyword evidence="11" id="KW-1185">Reference proteome</keyword>
<feature type="compositionally biased region" description="Basic and acidic residues" evidence="9">
    <location>
        <begin position="59"/>
        <end position="71"/>
    </location>
</feature>
<proteinExistence type="predicted"/>
<dbReference type="CDD" id="cd11462">
    <property type="entry name" value="bHLH-O_HES7"/>
    <property type="match status" value="1"/>
</dbReference>
<dbReference type="InParanoid" id="A0A2I4CHY6"/>
<dbReference type="SUPFAM" id="SSF47459">
    <property type="entry name" value="HLH, helix-loop-helix DNA-binding domain"/>
    <property type="match status" value="1"/>
</dbReference>
<reference evidence="12" key="1">
    <citation type="submission" date="2025-08" db="UniProtKB">
        <authorList>
            <consortium name="RefSeq"/>
        </authorList>
    </citation>
    <scope>IDENTIFICATION</scope>
</reference>
<evidence type="ECO:0000313" key="11">
    <source>
        <dbReference type="Proteomes" id="UP000192220"/>
    </source>
</evidence>
<evidence type="ECO:0000256" key="9">
    <source>
        <dbReference type="SAM" id="MobiDB-lite"/>
    </source>
</evidence>
<feature type="region of interest" description="Disordered" evidence="9">
    <location>
        <begin position="224"/>
        <end position="248"/>
    </location>
</feature>
<keyword evidence="6" id="KW-0804">Transcription</keyword>
<dbReference type="SMART" id="SM00353">
    <property type="entry name" value="HLH"/>
    <property type="match status" value="1"/>
</dbReference>
<evidence type="ECO:0000313" key="12">
    <source>
        <dbReference type="RefSeq" id="XP_013879597.1"/>
    </source>
</evidence>
<evidence type="ECO:0000256" key="1">
    <source>
        <dbReference type="ARBA" id="ARBA00004123"/>
    </source>
</evidence>
<evidence type="ECO:0000256" key="5">
    <source>
        <dbReference type="ARBA" id="ARBA00023125"/>
    </source>
</evidence>
<dbReference type="PROSITE" id="PS50888">
    <property type="entry name" value="BHLH"/>
    <property type="match status" value="1"/>
</dbReference>
<evidence type="ECO:0000256" key="2">
    <source>
        <dbReference type="ARBA" id="ARBA00022473"/>
    </source>
</evidence>
<evidence type="ECO:0000256" key="7">
    <source>
        <dbReference type="ARBA" id="ARBA00023242"/>
    </source>
</evidence>
<keyword evidence="7" id="KW-0539">Nucleus</keyword>
<evidence type="ECO:0000256" key="4">
    <source>
        <dbReference type="ARBA" id="ARBA00023015"/>
    </source>
</evidence>
<keyword evidence="4" id="KW-0805">Transcription regulation</keyword>
<dbReference type="Pfam" id="PF00010">
    <property type="entry name" value="HLH"/>
    <property type="match status" value="1"/>
</dbReference>
<dbReference type="InterPro" id="IPR011598">
    <property type="entry name" value="bHLH_dom"/>
</dbReference>
<evidence type="ECO:0000259" key="10">
    <source>
        <dbReference type="PROSITE" id="PS50888"/>
    </source>
</evidence>
<dbReference type="STRING" id="52670.A0A2I4CHY6"/>
<dbReference type="PANTHER" id="PTHR10985">
    <property type="entry name" value="BASIC HELIX-LOOP-HELIX TRANSCRIPTION FACTOR, HES-RELATED"/>
    <property type="match status" value="1"/>
</dbReference>
<gene>
    <name evidence="12" type="primary">LOC106528868</name>
</gene>
<dbReference type="GO" id="GO:0005634">
    <property type="term" value="C:nucleus"/>
    <property type="evidence" value="ECO:0007669"/>
    <property type="project" value="UniProtKB-SubCell"/>
</dbReference>
<dbReference type="GO" id="GO:0003677">
    <property type="term" value="F:DNA binding"/>
    <property type="evidence" value="ECO:0007669"/>
    <property type="project" value="UniProtKB-KW"/>
</dbReference>
<dbReference type="OrthoDB" id="690068at2759"/>
<keyword evidence="5" id="KW-0238">DNA-binding</keyword>
<accession>A0A2I4CHY6</accession>
<evidence type="ECO:0000256" key="6">
    <source>
        <dbReference type="ARBA" id="ARBA00023163"/>
    </source>
</evidence>
<dbReference type="InterPro" id="IPR036638">
    <property type="entry name" value="HLH_DNA-bd_sf"/>
</dbReference>
<dbReference type="AlphaFoldDB" id="A0A2I4CHY6"/>
<organism evidence="11 12">
    <name type="scientific">Austrofundulus limnaeus</name>
    <name type="common">Annual killifish</name>
    <dbReference type="NCBI Taxonomy" id="52670"/>
    <lineage>
        <taxon>Eukaryota</taxon>
        <taxon>Metazoa</taxon>
        <taxon>Chordata</taxon>
        <taxon>Craniata</taxon>
        <taxon>Vertebrata</taxon>
        <taxon>Euteleostomi</taxon>
        <taxon>Actinopterygii</taxon>
        <taxon>Neopterygii</taxon>
        <taxon>Teleostei</taxon>
        <taxon>Neoteleostei</taxon>
        <taxon>Acanthomorphata</taxon>
        <taxon>Ovalentaria</taxon>
        <taxon>Atherinomorphae</taxon>
        <taxon>Cyprinodontiformes</taxon>
        <taxon>Rivulidae</taxon>
        <taxon>Austrofundulus</taxon>
    </lineage>
</organism>
<evidence type="ECO:0000256" key="8">
    <source>
        <dbReference type="ARBA" id="ARBA00023791"/>
    </source>
</evidence>
<dbReference type="Proteomes" id="UP000192220">
    <property type="component" value="Unplaced"/>
</dbReference>
<dbReference type="InterPro" id="IPR032644">
    <property type="entry name" value="HES-7_bHLH-O"/>
</dbReference>
<dbReference type="GO" id="GO:0046983">
    <property type="term" value="F:protein dimerization activity"/>
    <property type="evidence" value="ECO:0007669"/>
    <property type="project" value="InterPro"/>
</dbReference>
<protein>
    <submittedName>
        <fullName evidence="12">Transcription factor HES-7 isoform X1</fullName>
    </submittedName>
</protein>
<dbReference type="KEGG" id="alim:106528868"/>
<dbReference type="RefSeq" id="XP_013879597.1">
    <property type="nucleotide sequence ID" value="XM_014024143.1"/>
</dbReference>
<sequence length="370" mass="41258">MDEVEVVVFLPDYYCGVLYLLCLWVSSLTPASQSEVGSWSPYRPVEAAGETFGANSQDRMTRKSRNQDDGKSRKRMLKPVVEKKRRDRINHSLAELRRLLLFSTSDPRLQNPKIEKAEILDLAVEYLKKWTERRDVRNGQSEFVTFHGIFCCCFTPYFTPAVCVSLPHADPNSQAPWRTLGPTEPSAPPLLSIESAGFQQCVSQLSSYMQKITPAQSAHLMEGLKCRSETSRQPKPAEAPDPAPVETICPSDSRGDSPWFLFSSHSPFQPLSCSTPCHEYLSPPPSPWFSPPFPTYGASPPFPSLTCPLAFPPSLSPPSSFFSVSPKLPHTGPVGLHIPLLTSLSHPLNPPQREESAADSVSTMWRPWMR</sequence>
<keyword evidence="3" id="KW-0678">Repressor</keyword>
<dbReference type="GeneID" id="106528868"/>
<feature type="domain" description="BHLH" evidence="10">
    <location>
        <begin position="73"/>
        <end position="130"/>
    </location>
</feature>
<feature type="region of interest" description="Disordered" evidence="9">
    <location>
        <begin position="50"/>
        <end position="77"/>
    </location>
</feature>
<comment type="subcellular location">
    <subcellularLocation>
        <location evidence="1">Nucleus</location>
    </subcellularLocation>
</comment>
<comment type="subunit">
    <text evidence="8">Transcription repression requires formation of a complex with a corepressor protein of the Groucho/TLE family.</text>
</comment>
<dbReference type="FunFam" id="4.10.280.10:FF:000063">
    <property type="entry name" value="transcription factor HES-7 isoform X1"/>
    <property type="match status" value="1"/>
</dbReference>